<reference evidence="1 2" key="1">
    <citation type="submission" date="2015-07" db="EMBL/GenBank/DDBJ databases">
        <title>Genome of Polaribacter dokdonenesis DSW-5, isolated from seawater off Dokdo in Korea.</title>
        <authorList>
            <person name="Yoon K."/>
            <person name="Song J.Y."/>
            <person name="Kim J.F."/>
        </authorList>
    </citation>
    <scope>NUCLEOTIDE SEQUENCE [LARGE SCALE GENOMIC DNA]</scope>
    <source>
        <strain evidence="1 2">DSW-5</strain>
    </source>
</reference>
<evidence type="ECO:0000313" key="2">
    <source>
        <dbReference type="Proteomes" id="UP000037716"/>
    </source>
</evidence>
<gene>
    <name evidence="1" type="ORF">I602_1554</name>
</gene>
<name>A0A0N0UNM9_9FLAO</name>
<organism evidence="1 2">
    <name type="scientific">Polaribacter dokdonensis DSW-5</name>
    <dbReference type="NCBI Taxonomy" id="1300348"/>
    <lineage>
        <taxon>Bacteria</taxon>
        <taxon>Pseudomonadati</taxon>
        <taxon>Bacteroidota</taxon>
        <taxon>Flavobacteriia</taxon>
        <taxon>Flavobacteriales</taxon>
        <taxon>Flavobacteriaceae</taxon>
    </lineage>
</organism>
<dbReference type="EMBL" id="LGBR01000001">
    <property type="protein sequence ID" value="KOY51994.1"/>
    <property type="molecule type" value="Genomic_DNA"/>
</dbReference>
<dbReference type="PATRIC" id="fig|1300348.6.peg.1553"/>
<sequence length="39" mass="4419">MTIAQHLALFIANLLIYKNPHKVSIYDLFANFSVKVAIT</sequence>
<proteinExistence type="predicted"/>
<dbReference type="AlphaFoldDB" id="A0A0N0UNM9"/>
<accession>A0A0N0UNM9</accession>
<comment type="caution">
    <text evidence="1">The sequence shown here is derived from an EMBL/GenBank/DDBJ whole genome shotgun (WGS) entry which is preliminary data.</text>
</comment>
<dbReference type="STRING" id="1300348.I602_1554"/>
<protein>
    <submittedName>
        <fullName evidence="1">Uncharacterized protein</fullName>
    </submittedName>
</protein>
<evidence type="ECO:0000313" key="1">
    <source>
        <dbReference type="EMBL" id="KOY51994.1"/>
    </source>
</evidence>
<dbReference type="Proteomes" id="UP000037716">
    <property type="component" value="Unassembled WGS sequence"/>
</dbReference>